<feature type="region of interest" description="Disordered" evidence="2">
    <location>
        <begin position="1"/>
        <end position="25"/>
    </location>
</feature>
<protein>
    <recommendedName>
        <fullName evidence="5">Transposase element L1Md-A101/L1Md-A102/L1Md-A2</fullName>
    </recommendedName>
</protein>
<evidence type="ECO:0000313" key="3">
    <source>
        <dbReference type="Ensembl" id="ENSTRUP00000081134.1"/>
    </source>
</evidence>
<reference evidence="3 4" key="1">
    <citation type="journal article" date="2011" name="Genome Biol. Evol.">
        <title>Integration of the genetic map and genome assembly of fugu facilitates insights into distinct features of genome evolution in teleosts and mammals.</title>
        <authorList>
            <person name="Kai W."/>
            <person name="Kikuchi K."/>
            <person name="Tohari S."/>
            <person name="Chew A.K."/>
            <person name="Tay A."/>
            <person name="Fujiwara A."/>
            <person name="Hosoya S."/>
            <person name="Suetake H."/>
            <person name="Naruse K."/>
            <person name="Brenner S."/>
            <person name="Suzuki Y."/>
            <person name="Venkatesh B."/>
        </authorList>
    </citation>
    <scope>NUCLEOTIDE SEQUENCE [LARGE SCALE GENOMIC DNA]</scope>
</reference>
<dbReference type="InterPro" id="IPR004244">
    <property type="entry name" value="Transposase_22"/>
</dbReference>
<dbReference type="Gene3D" id="3.30.70.1820">
    <property type="entry name" value="L1 transposable element, RRM domain"/>
    <property type="match status" value="1"/>
</dbReference>
<evidence type="ECO:0000256" key="2">
    <source>
        <dbReference type="SAM" id="MobiDB-lite"/>
    </source>
</evidence>
<reference evidence="3" key="2">
    <citation type="submission" date="2025-08" db="UniProtKB">
        <authorList>
            <consortium name="Ensembl"/>
        </authorList>
    </citation>
    <scope>IDENTIFICATION</scope>
</reference>
<accession>A0A674P7S6</accession>
<dbReference type="InParanoid" id="A0A674P7S6"/>
<feature type="compositionally biased region" description="Polar residues" evidence="2">
    <location>
        <begin position="1"/>
        <end position="11"/>
    </location>
</feature>
<keyword evidence="4" id="KW-1185">Reference proteome</keyword>
<evidence type="ECO:0000256" key="1">
    <source>
        <dbReference type="SAM" id="Coils"/>
    </source>
</evidence>
<organism evidence="3 4">
    <name type="scientific">Takifugu rubripes</name>
    <name type="common">Japanese pufferfish</name>
    <name type="synonym">Fugu rubripes</name>
    <dbReference type="NCBI Taxonomy" id="31033"/>
    <lineage>
        <taxon>Eukaryota</taxon>
        <taxon>Metazoa</taxon>
        <taxon>Chordata</taxon>
        <taxon>Craniata</taxon>
        <taxon>Vertebrata</taxon>
        <taxon>Euteleostomi</taxon>
        <taxon>Actinopterygii</taxon>
        <taxon>Neopterygii</taxon>
        <taxon>Teleostei</taxon>
        <taxon>Neoteleostei</taxon>
        <taxon>Acanthomorphata</taxon>
        <taxon>Eupercaria</taxon>
        <taxon>Tetraodontiformes</taxon>
        <taxon>Tetradontoidea</taxon>
        <taxon>Tetraodontidae</taxon>
        <taxon>Takifugu</taxon>
    </lineage>
</organism>
<sequence length="252" mass="28491">MTRFEMTSKSAKQNKKDSTPPDAATANEFSMAALTSLLDRHKADLAAEFKTAFTVHGQRIASLETNADSVDGCLLGLEATCAELTAANEKLKAKTADLEGRSRRNNVRIIGLPESIEGPRPTQLLGEETLPKPPVLDRAHRSLAPKPKQGERPRPVIIRFHDYQTKERVLREARKRRSDLRYLESPVAIFEDFSPEVMAQRAKAIVSGRYSLLYSYKDWFLCMFPPPFFSFFPPPPLSPWAQQNDSRTRQCR</sequence>
<dbReference type="Ensembl" id="ENSTRUT00000091136.1">
    <property type="protein sequence ID" value="ENSTRUP00000081134.1"/>
    <property type="gene ID" value="ENSTRUG00000030937.1"/>
</dbReference>
<keyword evidence="1" id="KW-0175">Coiled coil</keyword>
<dbReference type="Proteomes" id="UP000005226">
    <property type="component" value="Chromosome 1"/>
</dbReference>
<proteinExistence type="predicted"/>
<dbReference type="GeneTree" id="ENSGT00990000205322"/>
<dbReference type="OMA" id="TVENNCE"/>
<reference evidence="3" key="3">
    <citation type="submission" date="2025-09" db="UniProtKB">
        <authorList>
            <consortium name="Ensembl"/>
        </authorList>
    </citation>
    <scope>IDENTIFICATION</scope>
</reference>
<name>A0A674P7S6_TAKRU</name>
<evidence type="ECO:0008006" key="5">
    <source>
        <dbReference type="Google" id="ProtNLM"/>
    </source>
</evidence>
<dbReference type="AlphaFoldDB" id="A0A674P7S6"/>
<dbReference type="PANTHER" id="PTHR11505">
    <property type="entry name" value="L1 TRANSPOSABLE ELEMENT-RELATED"/>
    <property type="match status" value="1"/>
</dbReference>
<evidence type="ECO:0000313" key="4">
    <source>
        <dbReference type="Proteomes" id="UP000005226"/>
    </source>
</evidence>
<feature type="coiled-coil region" evidence="1">
    <location>
        <begin position="74"/>
        <end position="101"/>
    </location>
</feature>